<evidence type="ECO:0000313" key="2">
    <source>
        <dbReference type="Proteomes" id="UP000325243"/>
    </source>
</evidence>
<sequence length="133" mass="14478">MLGDRLGEITGSVTYQRVLRDDDGMKLETSFQATGTFLGVSVSDVGTYVTVLRPDGTQYSEGRGIMTTEDGRTATWTGHGLGRSDHAGAASHRGSLCYQTMPDEWARLADVLVLFEYGVGADGATTSEYWEWK</sequence>
<comment type="caution">
    <text evidence="1">The sequence shown here is derived from an EMBL/GenBank/DDBJ whole genome shotgun (WGS) entry which is preliminary data.</text>
</comment>
<dbReference type="RefSeq" id="WP_148732961.1">
    <property type="nucleotide sequence ID" value="NZ_VSSB01000001.1"/>
</dbReference>
<name>A0A5S4V3B6_9MICO</name>
<keyword evidence="2" id="KW-1185">Reference proteome</keyword>
<organism evidence="1 2">
    <name type="scientific">Agromyces mariniharenae</name>
    <dbReference type="NCBI Taxonomy" id="2604423"/>
    <lineage>
        <taxon>Bacteria</taxon>
        <taxon>Bacillati</taxon>
        <taxon>Actinomycetota</taxon>
        <taxon>Actinomycetes</taxon>
        <taxon>Micrococcales</taxon>
        <taxon>Microbacteriaceae</taxon>
        <taxon>Agromyces</taxon>
    </lineage>
</organism>
<accession>A0A5S4V3B6</accession>
<dbReference type="EMBL" id="VSSB01000001">
    <property type="protein sequence ID" value="TYL53492.1"/>
    <property type="molecule type" value="Genomic_DNA"/>
</dbReference>
<gene>
    <name evidence="1" type="ORF">FYC51_07415</name>
</gene>
<reference evidence="1 2" key="1">
    <citation type="submission" date="2019-08" db="EMBL/GenBank/DDBJ databases">
        <authorList>
            <person name="Hu J."/>
        </authorList>
    </citation>
    <scope>NUCLEOTIDE SEQUENCE [LARGE SCALE GENOMIC DNA]</scope>
    <source>
        <strain evidence="1 2">NEAU-184</strain>
    </source>
</reference>
<proteinExistence type="predicted"/>
<evidence type="ECO:0000313" key="1">
    <source>
        <dbReference type="EMBL" id="TYL53492.1"/>
    </source>
</evidence>
<dbReference type="AlphaFoldDB" id="A0A5S4V3B6"/>
<dbReference type="Proteomes" id="UP000325243">
    <property type="component" value="Unassembled WGS sequence"/>
</dbReference>
<protein>
    <recommendedName>
        <fullName evidence="3">DUF1579 domain-containing protein</fullName>
    </recommendedName>
</protein>
<evidence type="ECO:0008006" key="3">
    <source>
        <dbReference type="Google" id="ProtNLM"/>
    </source>
</evidence>